<dbReference type="Gene3D" id="3.30.750.44">
    <property type="match status" value="1"/>
</dbReference>
<dbReference type="SUPFAM" id="SSF50156">
    <property type="entry name" value="PDZ domain-like"/>
    <property type="match status" value="1"/>
</dbReference>
<dbReference type="AlphaFoldDB" id="A0A9D9GUE7"/>
<feature type="chain" id="PRO_5038957306" evidence="1">
    <location>
        <begin position="22"/>
        <end position="502"/>
    </location>
</feature>
<organism evidence="3 4">
    <name type="scientific">Candidatus Enterousia avistercoris</name>
    <dbReference type="NCBI Taxonomy" id="2840788"/>
    <lineage>
        <taxon>Bacteria</taxon>
        <taxon>Pseudomonadati</taxon>
        <taxon>Pseudomonadota</taxon>
        <taxon>Alphaproteobacteria</taxon>
        <taxon>Candidatus Enterousia</taxon>
    </lineage>
</organism>
<dbReference type="SMART" id="SM00228">
    <property type="entry name" value="PDZ"/>
    <property type="match status" value="1"/>
</dbReference>
<feature type="signal peptide" evidence="1">
    <location>
        <begin position="1"/>
        <end position="21"/>
    </location>
</feature>
<sequence>MRMIKLFACVFVILGMGVARADSLFFEDEPIQDGINVFEASATFADIYEKLDGVKWGGKNINVAIESLEKLNTNAHIAATDERVVLVWGDSIIANYPRPSAGDWNAFGEITTALVLKLRENDAVLHNASTSEMYQMVVDSLMRGIDENGRYIFNTAAEIAEDGRILTSVGLDGRRDLRGNWRVDAVFKGAPADTAGVRAGDLIVNINGRDVSEMSDSELAAVMNGFNSGTSKIKLVSPSGARDVVLRRATVILADADVVHRSEQETGGILEIVIHNVSDNAAAIVNEALAKYSDVSGIILDLRAATGDDERAAAKLAGLFIGGRPVMRIVQTAQEEVEVVPGGDAITDAPVVVLMSNMTRGTAEAIVAAFYENARGVLVGTPTAGAARIATRISLDNGGALELLNKSIKTGTGHSLDGRGVFPIVCLSNIRSASQQNAFFLNVINNDFNAQDFNQKPDIDVDAVRRGCPVITSGADEDSLSMAVAVKILTDPKVYGRLVAEE</sequence>
<dbReference type="Gene3D" id="3.90.226.10">
    <property type="entry name" value="2-enoyl-CoA Hydratase, Chain A, domain 1"/>
    <property type="match status" value="1"/>
</dbReference>
<evidence type="ECO:0000259" key="2">
    <source>
        <dbReference type="PROSITE" id="PS50106"/>
    </source>
</evidence>
<evidence type="ECO:0000313" key="4">
    <source>
        <dbReference type="Proteomes" id="UP000823630"/>
    </source>
</evidence>
<dbReference type="PANTHER" id="PTHR32060">
    <property type="entry name" value="TAIL-SPECIFIC PROTEASE"/>
    <property type="match status" value="1"/>
</dbReference>
<dbReference type="SMART" id="SM00245">
    <property type="entry name" value="TSPc"/>
    <property type="match status" value="1"/>
</dbReference>
<accession>A0A9D9GUE7</accession>
<keyword evidence="1" id="KW-0732">Signal</keyword>
<dbReference type="GO" id="GO:0004175">
    <property type="term" value="F:endopeptidase activity"/>
    <property type="evidence" value="ECO:0007669"/>
    <property type="project" value="TreeGrafter"/>
</dbReference>
<dbReference type="Gene3D" id="2.30.42.10">
    <property type="match status" value="1"/>
</dbReference>
<dbReference type="PANTHER" id="PTHR32060:SF30">
    <property type="entry name" value="CARBOXY-TERMINAL PROCESSING PROTEASE CTPA"/>
    <property type="match status" value="1"/>
</dbReference>
<dbReference type="InterPro" id="IPR005151">
    <property type="entry name" value="Tail-specific_protease"/>
</dbReference>
<evidence type="ECO:0000256" key="1">
    <source>
        <dbReference type="SAM" id="SignalP"/>
    </source>
</evidence>
<reference evidence="3" key="1">
    <citation type="submission" date="2020-10" db="EMBL/GenBank/DDBJ databases">
        <authorList>
            <person name="Gilroy R."/>
        </authorList>
    </citation>
    <scope>NUCLEOTIDE SEQUENCE</scope>
    <source>
        <strain evidence="3">8207</strain>
    </source>
</reference>
<dbReference type="Pfam" id="PF03572">
    <property type="entry name" value="Peptidase_S41"/>
    <property type="match status" value="1"/>
</dbReference>
<dbReference type="PROSITE" id="PS50106">
    <property type="entry name" value="PDZ"/>
    <property type="match status" value="1"/>
</dbReference>
<dbReference type="Pfam" id="PF17820">
    <property type="entry name" value="PDZ_6"/>
    <property type="match status" value="1"/>
</dbReference>
<dbReference type="SUPFAM" id="SSF52096">
    <property type="entry name" value="ClpP/crotonase"/>
    <property type="match status" value="1"/>
</dbReference>
<dbReference type="InterPro" id="IPR036034">
    <property type="entry name" value="PDZ_sf"/>
</dbReference>
<gene>
    <name evidence="3" type="ORF">IAC69_00405</name>
</gene>
<dbReference type="Proteomes" id="UP000823630">
    <property type="component" value="Unassembled WGS sequence"/>
</dbReference>
<dbReference type="GO" id="GO:0006508">
    <property type="term" value="P:proteolysis"/>
    <property type="evidence" value="ECO:0007669"/>
    <property type="project" value="InterPro"/>
</dbReference>
<comment type="caution">
    <text evidence="3">The sequence shown here is derived from an EMBL/GenBank/DDBJ whole genome shotgun (WGS) entry which is preliminary data.</text>
</comment>
<proteinExistence type="predicted"/>
<dbReference type="GO" id="GO:0008236">
    <property type="term" value="F:serine-type peptidase activity"/>
    <property type="evidence" value="ECO:0007669"/>
    <property type="project" value="InterPro"/>
</dbReference>
<name>A0A9D9GUE7_9PROT</name>
<feature type="domain" description="PDZ" evidence="2">
    <location>
        <begin position="183"/>
        <end position="223"/>
    </location>
</feature>
<dbReference type="InterPro" id="IPR029045">
    <property type="entry name" value="ClpP/crotonase-like_dom_sf"/>
</dbReference>
<dbReference type="InterPro" id="IPR041489">
    <property type="entry name" value="PDZ_6"/>
</dbReference>
<dbReference type="CDD" id="cd06567">
    <property type="entry name" value="Peptidase_S41"/>
    <property type="match status" value="1"/>
</dbReference>
<evidence type="ECO:0000313" key="3">
    <source>
        <dbReference type="EMBL" id="MBO8424924.1"/>
    </source>
</evidence>
<reference evidence="3" key="2">
    <citation type="journal article" date="2021" name="PeerJ">
        <title>Extensive microbial diversity within the chicken gut microbiome revealed by metagenomics and culture.</title>
        <authorList>
            <person name="Gilroy R."/>
            <person name="Ravi A."/>
            <person name="Getino M."/>
            <person name="Pursley I."/>
            <person name="Horton D.L."/>
            <person name="Alikhan N.F."/>
            <person name="Baker D."/>
            <person name="Gharbi K."/>
            <person name="Hall N."/>
            <person name="Watson M."/>
            <person name="Adriaenssens E.M."/>
            <person name="Foster-Nyarko E."/>
            <person name="Jarju S."/>
            <person name="Secka A."/>
            <person name="Antonio M."/>
            <person name="Oren A."/>
            <person name="Chaudhuri R.R."/>
            <person name="La Ragione R."/>
            <person name="Hildebrand F."/>
            <person name="Pallen M.J."/>
        </authorList>
    </citation>
    <scope>NUCLEOTIDE SEQUENCE</scope>
    <source>
        <strain evidence="3">8207</strain>
    </source>
</reference>
<protein>
    <submittedName>
        <fullName evidence="3">PDZ domain-containing protein</fullName>
    </submittedName>
</protein>
<dbReference type="GO" id="GO:0007165">
    <property type="term" value="P:signal transduction"/>
    <property type="evidence" value="ECO:0007669"/>
    <property type="project" value="TreeGrafter"/>
</dbReference>
<dbReference type="GO" id="GO:0030288">
    <property type="term" value="C:outer membrane-bounded periplasmic space"/>
    <property type="evidence" value="ECO:0007669"/>
    <property type="project" value="TreeGrafter"/>
</dbReference>
<dbReference type="EMBL" id="JADINC010000009">
    <property type="protein sequence ID" value="MBO8424924.1"/>
    <property type="molecule type" value="Genomic_DNA"/>
</dbReference>
<dbReference type="InterPro" id="IPR001478">
    <property type="entry name" value="PDZ"/>
</dbReference>